<keyword evidence="3" id="KW-1185">Reference proteome</keyword>
<name>Q2LRG2_SYNAS</name>
<dbReference type="HOGENOM" id="CLU_2048540_0_0_7"/>
<evidence type="ECO:0000313" key="2">
    <source>
        <dbReference type="EMBL" id="ABC76674.1"/>
    </source>
</evidence>
<dbReference type="AlphaFoldDB" id="Q2LRG2"/>
<evidence type="ECO:0000313" key="3">
    <source>
        <dbReference type="Proteomes" id="UP000001933"/>
    </source>
</evidence>
<feature type="compositionally biased region" description="Basic and acidic residues" evidence="1">
    <location>
        <begin position="97"/>
        <end position="107"/>
    </location>
</feature>
<gene>
    <name evidence="2" type="ORF">SYN_01755</name>
</gene>
<dbReference type="Proteomes" id="UP000001933">
    <property type="component" value="Chromosome"/>
</dbReference>
<dbReference type="KEGG" id="sat:SYN_01755"/>
<feature type="compositionally biased region" description="Gly residues" evidence="1">
    <location>
        <begin position="1"/>
        <end position="10"/>
    </location>
</feature>
<dbReference type="EMBL" id="CP000252">
    <property type="protein sequence ID" value="ABC76674.1"/>
    <property type="molecule type" value="Genomic_DNA"/>
</dbReference>
<feature type="compositionally biased region" description="Basic and acidic residues" evidence="1">
    <location>
        <begin position="11"/>
        <end position="30"/>
    </location>
</feature>
<reference evidence="2 3" key="1">
    <citation type="journal article" date="2007" name="Proc. Natl. Acad. Sci. U.S.A.">
        <title>The genome of Syntrophus aciditrophicus: life at the thermodynamic limit of microbial growth.</title>
        <authorList>
            <person name="McInerney M.J."/>
            <person name="Rohlin L."/>
            <person name="Mouttaki H."/>
            <person name="Kim U."/>
            <person name="Krupp R.S."/>
            <person name="Rios-Hernandez L."/>
            <person name="Sieber J."/>
            <person name="Struchtemeyer C.G."/>
            <person name="Bhattacharyya A."/>
            <person name="Campbell J.W."/>
            <person name="Gunsalus R.P."/>
        </authorList>
    </citation>
    <scope>NUCLEOTIDE SEQUENCE [LARGE SCALE GENOMIC DNA]</scope>
    <source>
        <strain evidence="2 3">SB</strain>
    </source>
</reference>
<feature type="region of interest" description="Disordered" evidence="1">
    <location>
        <begin position="97"/>
        <end position="120"/>
    </location>
</feature>
<accession>Q2LRG2</accession>
<feature type="region of interest" description="Disordered" evidence="1">
    <location>
        <begin position="1"/>
        <end position="30"/>
    </location>
</feature>
<proteinExistence type="predicted"/>
<dbReference type="STRING" id="56780.SYN_01755"/>
<evidence type="ECO:0000256" key="1">
    <source>
        <dbReference type="SAM" id="MobiDB-lite"/>
    </source>
</evidence>
<sequence>MAGEQSGGKGMKVDVLKINQEQREKEEQKRREKIIMPIDETINELKNMRGKFIALVNSLEGEYPPDYEGLCGQFQVITDVIEDLKKSLNRVLRSLEEEEKLKSKDANESPGEGLFRPIEK</sequence>
<dbReference type="InParanoid" id="Q2LRG2"/>
<organism evidence="2 3">
    <name type="scientific">Syntrophus aciditrophicus (strain SB)</name>
    <dbReference type="NCBI Taxonomy" id="56780"/>
    <lineage>
        <taxon>Bacteria</taxon>
        <taxon>Pseudomonadati</taxon>
        <taxon>Thermodesulfobacteriota</taxon>
        <taxon>Syntrophia</taxon>
        <taxon>Syntrophales</taxon>
        <taxon>Syntrophaceae</taxon>
        <taxon>Syntrophus</taxon>
    </lineage>
</organism>
<protein>
    <submittedName>
        <fullName evidence="2">Hypothetical cytosolic protein</fullName>
    </submittedName>
</protein>